<sequence>MAWQRADGELRPINTPRTCFATGSKARYGATGWPGFRTLRHHFFSRSNGLAWNVTISRAVISMGSPFGFRPGRERLLLTEKTPKPGLSP</sequence>
<evidence type="ECO:0000313" key="1">
    <source>
        <dbReference type="EMBL" id="GAB0056946.1"/>
    </source>
</evidence>
<protein>
    <submittedName>
        <fullName evidence="1">Uncharacterized protein</fullName>
    </submittedName>
</protein>
<dbReference type="Proteomes" id="UP001628193">
    <property type="component" value="Unassembled WGS sequence"/>
</dbReference>
<accession>A0ABQ0C7U1</accession>
<comment type="caution">
    <text evidence="1">The sequence shown here is derived from an EMBL/GenBank/DDBJ whole genome shotgun (WGS) entry which is preliminary data.</text>
</comment>
<keyword evidence="2" id="KW-1185">Reference proteome</keyword>
<dbReference type="EMBL" id="BAAFGK010000004">
    <property type="protein sequence ID" value="GAB0056946.1"/>
    <property type="molecule type" value="Genomic_DNA"/>
</dbReference>
<proteinExistence type="predicted"/>
<name>A0ABQ0C7U1_9PROT</name>
<reference evidence="1 2" key="1">
    <citation type="submission" date="2024-09" db="EMBL/GenBank/DDBJ databases">
        <title>Draft genome sequence of Candidatus Magnetaquicoccaceae bacterium FCR-1.</title>
        <authorList>
            <person name="Shimoshige H."/>
            <person name="Shimamura S."/>
            <person name="Taoka A."/>
            <person name="Kobayashi H."/>
            <person name="Maekawa T."/>
        </authorList>
    </citation>
    <scope>NUCLEOTIDE SEQUENCE [LARGE SCALE GENOMIC DNA]</scope>
    <source>
        <strain evidence="1 2">FCR-1</strain>
    </source>
</reference>
<gene>
    <name evidence="1" type="ORF">SIID45300_01262</name>
</gene>
<evidence type="ECO:0000313" key="2">
    <source>
        <dbReference type="Proteomes" id="UP001628193"/>
    </source>
</evidence>
<organism evidence="1 2">
    <name type="scientific">Candidatus Magnetaquiglobus chichijimensis</name>
    <dbReference type="NCBI Taxonomy" id="3141448"/>
    <lineage>
        <taxon>Bacteria</taxon>
        <taxon>Pseudomonadati</taxon>
        <taxon>Pseudomonadota</taxon>
        <taxon>Magnetococcia</taxon>
        <taxon>Magnetococcales</taxon>
        <taxon>Candidatus Magnetaquicoccaceae</taxon>
        <taxon>Candidatus Magnetaquiglobus</taxon>
    </lineage>
</organism>